<comment type="caution">
    <text evidence="2">The sequence shown here is derived from an EMBL/GenBank/DDBJ whole genome shotgun (WGS) entry which is preliminary data.</text>
</comment>
<dbReference type="InterPro" id="IPR012854">
    <property type="entry name" value="Cu_amine_oxidase-like_N"/>
</dbReference>
<gene>
    <name evidence="2" type="ORF">J2Z76_003031</name>
</gene>
<evidence type="ECO:0000313" key="2">
    <source>
        <dbReference type="EMBL" id="MBP1927158.1"/>
    </source>
</evidence>
<dbReference type="EMBL" id="JAGGKS010000010">
    <property type="protein sequence ID" value="MBP1927158.1"/>
    <property type="molecule type" value="Genomic_DNA"/>
</dbReference>
<organism evidence="2 3">
    <name type="scientific">Sedimentibacter acidaminivorans</name>
    <dbReference type="NCBI Taxonomy" id="913099"/>
    <lineage>
        <taxon>Bacteria</taxon>
        <taxon>Bacillati</taxon>
        <taxon>Bacillota</taxon>
        <taxon>Tissierellia</taxon>
        <taxon>Sedimentibacter</taxon>
    </lineage>
</organism>
<dbReference type="Proteomes" id="UP001519342">
    <property type="component" value="Unassembled WGS sequence"/>
</dbReference>
<evidence type="ECO:0000313" key="3">
    <source>
        <dbReference type="Proteomes" id="UP001519342"/>
    </source>
</evidence>
<dbReference type="RefSeq" id="WP_209512871.1">
    <property type="nucleotide sequence ID" value="NZ_JAGGKS010000010.1"/>
</dbReference>
<keyword evidence="3" id="KW-1185">Reference proteome</keyword>
<feature type="domain" description="Copper amine oxidase-like N-terminal" evidence="1">
    <location>
        <begin position="379"/>
        <end position="429"/>
    </location>
</feature>
<dbReference type="PROSITE" id="PS51257">
    <property type="entry name" value="PROKAR_LIPOPROTEIN"/>
    <property type="match status" value="1"/>
</dbReference>
<accession>A0ABS4GHI6</accession>
<dbReference type="Pfam" id="PF07833">
    <property type="entry name" value="Cu_amine_oxidN1"/>
    <property type="match status" value="1"/>
</dbReference>
<dbReference type="InterPro" id="IPR036582">
    <property type="entry name" value="Mao_N_sf"/>
</dbReference>
<protein>
    <recommendedName>
        <fullName evidence="1">Copper amine oxidase-like N-terminal domain-containing protein</fullName>
    </recommendedName>
</protein>
<proteinExistence type="predicted"/>
<evidence type="ECO:0000259" key="1">
    <source>
        <dbReference type="Pfam" id="PF07833"/>
    </source>
</evidence>
<dbReference type="SUPFAM" id="SSF55383">
    <property type="entry name" value="Copper amine oxidase, domain N"/>
    <property type="match status" value="1"/>
</dbReference>
<name>A0ABS4GHI6_9FIRM</name>
<reference evidence="2 3" key="1">
    <citation type="submission" date="2021-03" db="EMBL/GenBank/DDBJ databases">
        <title>Genomic Encyclopedia of Type Strains, Phase IV (KMG-IV): sequencing the most valuable type-strain genomes for metagenomic binning, comparative biology and taxonomic classification.</title>
        <authorList>
            <person name="Goeker M."/>
        </authorList>
    </citation>
    <scope>NUCLEOTIDE SEQUENCE [LARGE SCALE GENOMIC DNA]</scope>
    <source>
        <strain evidence="2 3">DSM 24004</strain>
    </source>
</reference>
<sequence length="466" mass="53323">MIKKLVSLAIVGVMSISMLTGCGVNDLGYLKYTKDLSNITEYSFENTTTINVSEEMAGEEFNVDFTLDGEVNLEDLESMYMSFDLLFKVNDMGIESPMNFKVVDNKVYVSKNSLLEVITLARIMESDSEAKVMQEVYDNDLKDVDYILLTDLGDVYKDMSYKEMSDSGYDYLTKAFKGFDSKIITKTSKGYSIELSSENALTFIQNLFTYLYENKTIVFDETVSYVKNLYSNMEVEGFTEEDKQEMFVELEESREDFYEFIDEAALFLASGELDTYIDMIEDSKIKSEIYKEGKKYIEKDEVKIVYEGIEMGSLVSETIIFPEIIEKTQIEGNIVEVEKLEGLLNTAEDKINPIQKMELEWYPGDEDAMVTSTRLEGNTDFDIQPYTIIDGRIYLPLRYIGEAFGEEVSWEDATKTAYIVRGAEKIEVTGILFNSKTMIKVRDFEKLGYKVEFVQDGDLSIATILN</sequence>